<dbReference type="Gene3D" id="3.30.300.20">
    <property type="match status" value="1"/>
</dbReference>
<dbReference type="PROSITE" id="PS51061">
    <property type="entry name" value="R3H"/>
    <property type="match status" value="1"/>
</dbReference>
<gene>
    <name evidence="2" type="ORF">COW88_02145</name>
</gene>
<organism evidence="2 3">
    <name type="scientific">Candidatus Lloydbacteria bacterium CG22_combo_CG10-13_8_21_14_all_47_15</name>
    <dbReference type="NCBI Taxonomy" id="1974635"/>
    <lineage>
        <taxon>Bacteria</taxon>
        <taxon>Candidatus Lloydiibacteriota</taxon>
    </lineage>
</organism>
<dbReference type="Pfam" id="PF01424">
    <property type="entry name" value="R3H"/>
    <property type="match status" value="1"/>
</dbReference>
<reference evidence="2 3" key="1">
    <citation type="submission" date="2017-09" db="EMBL/GenBank/DDBJ databases">
        <title>Depth-based differentiation of microbial function through sediment-hosted aquifers and enrichment of novel symbionts in the deep terrestrial subsurface.</title>
        <authorList>
            <person name="Probst A.J."/>
            <person name="Ladd B."/>
            <person name="Jarett J.K."/>
            <person name="Geller-Mcgrath D.E."/>
            <person name="Sieber C.M."/>
            <person name="Emerson J.B."/>
            <person name="Anantharaman K."/>
            <person name="Thomas B.C."/>
            <person name="Malmstrom R."/>
            <person name="Stieglmeier M."/>
            <person name="Klingl A."/>
            <person name="Woyke T."/>
            <person name="Ryan C.M."/>
            <person name="Banfield J.F."/>
        </authorList>
    </citation>
    <scope>NUCLEOTIDE SEQUENCE [LARGE SCALE GENOMIC DNA]</scope>
    <source>
        <strain evidence="2">CG22_combo_CG10-13_8_21_14_all_47_15</strain>
    </source>
</reference>
<feature type="domain" description="R3H" evidence="1">
    <location>
        <begin position="86"/>
        <end position="152"/>
    </location>
</feature>
<dbReference type="InterPro" id="IPR034079">
    <property type="entry name" value="R3H_KhpB"/>
</dbReference>
<dbReference type="SUPFAM" id="SSF82708">
    <property type="entry name" value="R3H domain"/>
    <property type="match status" value="1"/>
</dbReference>
<dbReference type="PANTHER" id="PTHR35800:SF1">
    <property type="entry name" value="RNA-BINDING PROTEIN KHPB"/>
    <property type="match status" value="1"/>
</dbReference>
<sequence length="170" mass="19570">MVMDTIKNTAEEFFAAGGFDLDSLEVAVDEQTGTTRVKVRTADAPLFIGKHGEVLYAINHIFKKIAERRFGDSATHAHIDINEYTAKREEEVRSKALMLAERARFFKRDIELDPMNAYDRMLIHTMFKETRDIVTESTGKGMARRVVIKYQETFSPPTHESSEEAYKERF</sequence>
<protein>
    <recommendedName>
        <fullName evidence="1">R3H domain-containing protein</fullName>
    </recommendedName>
</protein>
<accession>A0A2H0CU22</accession>
<dbReference type="Gene3D" id="3.30.1370.50">
    <property type="entry name" value="R3H-like domain"/>
    <property type="match status" value="1"/>
</dbReference>
<dbReference type="InterPro" id="IPR036867">
    <property type="entry name" value="R3H_dom_sf"/>
</dbReference>
<name>A0A2H0CU22_9BACT</name>
<evidence type="ECO:0000313" key="2">
    <source>
        <dbReference type="EMBL" id="PIP73397.1"/>
    </source>
</evidence>
<dbReference type="InterPro" id="IPR001374">
    <property type="entry name" value="R3H_dom"/>
</dbReference>
<comment type="caution">
    <text evidence="2">The sequence shown here is derived from an EMBL/GenBank/DDBJ whole genome shotgun (WGS) entry which is preliminary data.</text>
</comment>
<proteinExistence type="predicted"/>
<dbReference type="GO" id="GO:0003723">
    <property type="term" value="F:RNA binding"/>
    <property type="evidence" value="ECO:0007669"/>
    <property type="project" value="InterPro"/>
</dbReference>
<evidence type="ECO:0000259" key="1">
    <source>
        <dbReference type="PROSITE" id="PS51061"/>
    </source>
</evidence>
<dbReference type="PANTHER" id="PTHR35800">
    <property type="entry name" value="PROTEIN JAG"/>
    <property type="match status" value="1"/>
</dbReference>
<dbReference type="AlphaFoldDB" id="A0A2H0CU22"/>
<dbReference type="Proteomes" id="UP000230638">
    <property type="component" value="Unassembled WGS sequence"/>
</dbReference>
<dbReference type="InterPro" id="IPR015946">
    <property type="entry name" value="KH_dom-like_a/b"/>
</dbReference>
<evidence type="ECO:0000313" key="3">
    <source>
        <dbReference type="Proteomes" id="UP000230638"/>
    </source>
</evidence>
<dbReference type="CDD" id="cd02644">
    <property type="entry name" value="R3H_jag"/>
    <property type="match status" value="1"/>
</dbReference>
<dbReference type="InterPro" id="IPR039247">
    <property type="entry name" value="KhpB"/>
</dbReference>
<dbReference type="EMBL" id="PCTL01000021">
    <property type="protein sequence ID" value="PIP73397.1"/>
    <property type="molecule type" value="Genomic_DNA"/>
</dbReference>
<dbReference type="SMART" id="SM00393">
    <property type="entry name" value="R3H"/>
    <property type="match status" value="1"/>
</dbReference>